<organism evidence="3 4">
    <name type="scientific">Rudanella paleaurantiibacter</name>
    <dbReference type="NCBI Taxonomy" id="2614655"/>
    <lineage>
        <taxon>Bacteria</taxon>
        <taxon>Pseudomonadati</taxon>
        <taxon>Bacteroidota</taxon>
        <taxon>Cytophagia</taxon>
        <taxon>Cytophagales</taxon>
        <taxon>Cytophagaceae</taxon>
        <taxon>Rudanella</taxon>
    </lineage>
</organism>
<proteinExistence type="predicted"/>
<name>A0A7J5TZ07_9BACT</name>
<evidence type="ECO:0000256" key="1">
    <source>
        <dbReference type="SAM" id="SignalP"/>
    </source>
</evidence>
<evidence type="ECO:0000313" key="4">
    <source>
        <dbReference type="Proteomes" id="UP000488299"/>
    </source>
</evidence>
<evidence type="ECO:0000259" key="2">
    <source>
        <dbReference type="Pfam" id="PF13568"/>
    </source>
</evidence>
<dbReference type="RefSeq" id="WP_152124953.1">
    <property type="nucleotide sequence ID" value="NZ_WELI01000005.1"/>
</dbReference>
<comment type="caution">
    <text evidence="3">The sequence shown here is derived from an EMBL/GenBank/DDBJ whole genome shotgun (WGS) entry which is preliminary data.</text>
</comment>
<feature type="signal peptide" evidence="1">
    <location>
        <begin position="1"/>
        <end position="21"/>
    </location>
</feature>
<protein>
    <submittedName>
        <fullName evidence="3">Outer membrane beta-barrel protein</fullName>
    </submittedName>
</protein>
<sequence>MNTHKKLLAAGLLLVSTAAWSQNTGSLFKGMQYGLKVGGTATHGYTVIPALPTAIANVQVPEITNNNNGIGYGYTAGVWARKNMRKGYIQAEVTYNMFVLKQIADVTLDVNANPSLVNALPISVAPGLVNATLNATSESTLKSVNVPILLGRRLLNDKVRAYFGPNFIFVTNAQAIRNTSGRLNENKTIGFPQRDIPLTTSQTNLLNRFEAADLEVKDFTYALEFGLGVSPTRRMDIDLRYAVPVGGVYKNADIKGFLGIASLTIGYAAF</sequence>
<reference evidence="3 4" key="1">
    <citation type="submission" date="2019-10" db="EMBL/GenBank/DDBJ databases">
        <title>Rudanella paleaurantiibacter sp. nov., isolated from sludge.</title>
        <authorList>
            <person name="Xu S.Q."/>
        </authorList>
    </citation>
    <scope>NUCLEOTIDE SEQUENCE [LARGE SCALE GENOMIC DNA]</scope>
    <source>
        <strain evidence="3 4">HX-22-17</strain>
    </source>
</reference>
<accession>A0A7J5TZ07</accession>
<keyword evidence="1" id="KW-0732">Signal</keyword>
<feature type="domain" description="Outer membrane protein beta-barrel" evidence="2">
    <location>
        <begin position="21"/>
        <end position="244"/>
    </location>
</feature>
<feature type="chain" id="PRO_5029905853" evidence="1">
    <location>
        <begin position="22"/>
        <end position="270"/>
    </location>
</feature>
<keyword evidence="4" id="KW-1185">Reference proteome</keyword>
<evidence type="ECO:0000313" key="3">
    <source>
        <dbReference type="EMBL" id="KAB7730364.1"/>
    </source>
</evidence>
<gene>
    <name evidence="3" type="ORF">F5984_14510</name>
</gene>
<dbReference type="InterPro" id="IPR025665">
    <property type="entry name" value="Beta-barrel_OMP_2"/>
</dbReference>
<dbReference type="Pfam" id="PF13568">
    <property type="entry name" value="OMP_b-brl_2"/>
    <property type="match status" value="1"/>
</dbReference>
<dbReference type="AlphaFoldDB" id="A0A7J5TZ07"/>
<dbReference type="EMBL" id="WELI01000005">
    <property type="protein sequence ID" value="KAB7730364.1"/>
    <property type="molecule type" value="Genomic_DNA"/>
</dbReference>
<dbReference type="Proteomes" id="UP000488299">
    <property type="component" value="Unassembled WGS sequence"/>
</dbReference>